<keyword evidence="2" id="KW-1185">Reference proteome</keyword>
<proteinExistence type="predicted"/>
<dbReference type="Proteomes" id="UP000501125">
    <property type="component" value="Chromosome"/>
</dbReference>
<organism evidence="1 2">
    <name type="scientific">Hyposidra talaca nucleopolyhedrovirus</name>
    <dbReference type="NCBI Taxonomy" id="1070315"/>
    <lineage>
        <taxon>Viruses</taxon>
        <taxon>Viruses incertae sedis</taxon>
        <taxon>Naldaviricetes</taxon>
        <taxon>Lefavirales</taxon>
        <taxon>Baculoviridae</taxon>
        <taxon>Alphabaculovirus</taxon>
        <taxon>Alphabaculovirus hytalacae</taxon>
    </lineage>
</organism>
<evidence type="ECO:0000313" key="2">
    <source>
        <dbReference type="Proteomes" id="UP000501125"/>
    </source>
</evidence>
<name>A0A2Z4HI47_9ABAC</name>
<reference evidence="1 2" key="1">
    <citation type="journal article" date="2018" name="Sci. Rep.">
        <title>Comprehensive analysis of single molecule sequencing-derived complete genome and whole transcriptome of Hyposidra talaca nuclear polyhedrosis virus.</title>
        <authorList>
            <person name="Nguyen T.T."/>
            <person name="Suryamohan K."/>
            <person name="Kuriakose B."/>
            <person name="Janakiraman V."/>
            <person name="Reichelt M."/>
            <person name="Chaudhuri S."/>
            <person name="Guillory J."/>
            <person name="Divakaran N."/>
            <person name="Rabins P.E."/>
            <person name="Goel R."/>
            <person name="Deka B."/>
            <person name="Sarkar S."/>
            <person name="Ekka P."/>
            <person name="Tsai Y.C."/>
            <person name="Vargas D."/>
            <person name="Santhosh S."/>
            <person name="Mohan S."/>
            <person name="Chin C.S."/>
            <person name="Korlach J."/>
            <person name="Thomas G."/>
            <person name="Babu A."/>
            <person name="Seshagiri S."/>
        </authorList>
    </citation>
    <scope>NUCLEOTIDE SEQUENCE [LARGE SCALE GENOMIC DNA]</scope>
    <source>
        <strain evidence="1 2">HytaNPVIndia001</strain>
    </source>
</reference>
<protein>
    <submittedName>
        <fullName evidence="1">Uncharacterized protein</fullName>
    </submittedName>
</protein>
<gene>
    <name evidence="1" type="primary">orf99</name>
    <name evidence="1" type="ORF">HytaNPV_gp099</name>
</gene>
<evidence type="ECO:0000313" key="1">
    <source>
        <dbReference type="EMBL" id="AWW14459.1"/>
    </source>
</evidence>
<accession>A0A2Z4HI47</accession>
<dbReference type="RefSeq" id="YP_010086366.1">
    <property type="nucleotide sequence ID" value="NC_055453.1"/>
</dbReference>
<dbReference type="EMBL" id="MH261376">
    <property type="protein sequence ID" value="AWW14459.1"/>
    <property type="molecule type" value="Genomic_DNA"/>
</dbReference>
<dbReference type="GeneID" id="65101577"/>
<sequence>MQIKSETNVNLLNRFMATNDTCYSTNNFTHSALQFACTFLASRCYNTERLENILKAEPNGDRCLDMIEDHVPRPQFNAIVVHLKRIVWKFVKCMYIKNDRLRSMCLDRSRDCDDFVMSSGNAFANDIRLSRYLKPCTKSIIYTK</sequence>
<dbReference type="KEGG" id="vg:65101577"/>